<feature type="region of interest" description="Disordered" evidence="1">
    <location>
        <begin position="542"/>
        <end position="565"/>
    </location>
</feature>
<gene>
    <name evidence="2" type="ORF">D9758_006412</name>
</gene>
<keyword evidence="3" id="KW-1185">Reference proteome</keyword>
<accession>A0A8H5D978</accession>
<evidence type="ECO:0000313" key="3">
    <source>
        <dbReference type="Proteomes" id="UP000559256"/>
    </source>
</evidence>
<dbReference type="AlphaFoldDB" id="A0A8H5D978"/>
<dbReference type="Proteomes" id="UP000559256">
    <property type="component" value="Unassembled WGS sequence"/>
</dbReference>
<feature type="region of interest" description="Disordered" evidence="1">
    <location>
        <begin position="276"/>
        <end position="303"/>
    </location>
</feature>
<dbReference type="EMBL" id="JAACJM010000056">
    <property type="protein sequence ID" value="KAF5355509.1"/>
    <property type="molecule type" value="Genomic_DNA"/>
</dbReference>
<protein>
    <submittedName>
        <fullName evidence="2">Uncharacterized protein</fullName>
    </submittedName>
</protein>
<evidence type="ECO:0000313" key="2">
    <source>
        <dbReference type="EMBL" id="KAF5355509.1"/>
    </source>
</evidence>
<reference evidence="2 3" key="1">
    <citation type="journal article" date="2020" name="ISME J.">
        <title>Uncovering the hidden diversity of litter-decomposition mechanisms in mushroom-forming fungi.</title>
        <authorList>
            <person name="Floudas D."/>
            <person name="Bentzer J."/>
            <person name="Ahren D."/>
            <person name="Johansson T."/>
            <person name="Persson P."/>
            <person name="Tunlid A."/>
        </authorList>
    </citation>
    <scope>NUCLEOTIDE SEQUENCE [LARGE SCALE GENOMIC DNA]</scope>
    <source>
        <strain evidence="2 3">CBS 291.85</strain>
    </source>
</reference>
<sequence length="565" mass="66393">MTESLNKIIDGLVDSAAKESSFIGHPDVLKGLKWQEVLERDGRDLLVKEDNPSEPAVFWTVAEISPNDFWLYADGRWNDKLKKEFWKHEGSASFVRPRDKRLGELFDTALEGAKEVQNFVKSQYIPIGNPLIKQQKHTPEHYLNLKHRVFDRCRRKLVKIEEDDTGSAGGDCRGVEEKWARLERNWTLENWPCITPEADFQRTKYMNDKQFEYKPRLLEAYDEDEQPIPPDMYRQKLRGATVSCYFSITRWHFKNQYTFVPHLVQMWTLIPPAVVSEPTSSTPKRRLGSSEQDSSPFAVQEVPERDGRSLLVKKDNTSEPAVFWTVAEISPNDFWLYADGRWNDKLEKEFWKHEGSASFVRPRDRRLGKLFDDALEGAKEVQNFDKSPYTAVGHPLIKQQKYTPEQYLKLKHRRCPRKIEDDDESNQRILREGDNRNAAEEKWARLERNWTLENWPCITQTANLHRTEYMRDRQFGYKPRLLEAYDEDDQPIPPDMYCQKLRGATVSCYFSITRWHFKNQPYTFVTHIVQIWTLIPPVVVSEPTSSTPKRRLGESTSPRKRMRGN</sequence>
<evidence type="ECO:0000256" key="1">
    <source>
        <dbReference type="SAM" id="MobiDB-lite"/>
    </source>
</evidence>
<name>A0A8H5D978_9AGAR</name>
<organism evidence="2 3">
    <name type="scientific">Tetrapyrgos nigripes</name>
    <dbReference type="NCBI Taxonomy" id="182062"/>
    <lineage>
        <taxon>Eukaryota</taxon>
        <taxon>Fungi</taxon>
        <taxon>Dikarya</taxon>
        <taxon>Basidiomycota</taxon>
        <taxon>Agaricomycotina</taxon>
        <taxon>Agaricomycetes</taxon>
        <taxon>Agaricomycetidae</taxon>
        <taxon>Agaricales</taxon>
        <taxon>Marasmiineae</taxon>
        <taxon>Marasmiaceae</taxon>
        <taxon>Tetrapyrgos</taxon>
    </lineage>
</organism>
<dbReference type="OrthoDB" id="2843772at2759"/>
<proteinExistence type="predicted"/>
<comment type="caution">
    <text evidence="2">The sequence shown here is derived from an EMBL/GenBank/DDBJ whole genome shotgun (WGS) entry which is preliminary data.</text>
</comment>